<organism evidence="1 2">
    <name type="scientific">Ignelater luminosus</name>
    <name type="common">Cucubano</name>
    <name type="synonym">Pyrophorus luminosus</name>
    <dbReference type="NCBI Taxonomy" id="2038154"/>
    <lineage>
        <taxon>Eukaryota</taxon>
        <taxon>Metazoa</taxon>
        <taxon>Ecdysozoa</taxon>
        <taxon>Arthropoda</taxon>
        <taxon>Hexapoda</taxon>
        <taxon>Insecta</taxon>
        <taxon>Pterygota</taxon>
        <taxon>Neoptera</taxon>
        <taxon>Endopterygota</taxon>
        <taxon>Coleoptera</taxon>
        <taxon>Polyphaga</taxon>
        <taxon>Elateriformia</taxon>
        <taxon>Elateroidea</taxon>
        <taxon>Elateridae</taxon>
        <taxon>Agrypninae</taxon>
        <taxon>Pyrophorini</taxon>
        <taxon>Ignelater</taxon>
    </lineage>
</organism>
<gene>
    <name evidence="1" type="ORF">ILUMI_23760</name>
</gene>
<accession>A0A8K0FWT0</accession>
<dbReference type="AlphaFoldDB" id="A0A8K0FWT0"/>
<protein>
    <submittedName>
        <fullName evidence="1">Uncharacterized protein</fullName>
    </submittedName>
</protein>
<dbReference type="Proteomes" id="UP000801492">
    <property type="component" value="Unassembled WGS sequence"/>
</dbReference>
<dbReference type="EMBL" id="VTPC01090619">
    <property type="protein sequence ID" value="KAF2882390.1"/>
    <property type="molecule type" value="Genomic_DNA"/>
</dbReference>
<proteinExistence type="predicted"/>
<comment type="caution">
    <text evidence="1">The sequence shown here is derived from an EMBL/GenBank/DDBJ whole genome shotgun (WGS) entry which is preliminary data.</text>
</comment>
<evidence type="ECO:0000313" key="2">
    <source>
        <dbReference type="Proteomes" id="UP000801492"/>
    </source>
</evidence>
<keyword evidence="2" id="KW-1185">Reference proteome</keyword>
<name>A0A8K0FWT0_IGNLU</name>
<evidence type="ECO:0000313" key="1">
    <source>
        <dbReference type="EMBL" id="KAF2882390.1"/>
    </source>
</evidence>
<reference evidence="1" key="1">
    <citation type="submission" date="2019-08" db="EMBL/GenBank/DDBJ databases">
        <title>The genome of the North American firefly Photinus pyralis.</title>
        <authorList>
            <consortium name="Photinus pyralis genome working group"/>
            <person name="Fallon T.R."/>
            <person name="Sander Lower S.E."/>
            <person name="Weng J.-K."/>
        </authorList>
    </citation>
    <scope>NUCLEOTIDE SEQUENCE</scope>
    <source>
        <strain evidence="1">TRF0915ILg1</strain>
        <tissue evidence="1">Whole body</tissue>
    </source>
</reference>
<sequence length="284" mass="32876">MQCLQESSAHDRKLAVSKMGGAHFVESARYRLQGVATRVVLEKYLTFQVDMFPNNHQPLTMRPILKSQQSSTSMNSVSSCDNGVSVDTLALNCHMLEKQTMIQLNYLQYGRMVPNSLPLSPYLDSISRNVNRMPVSPQPRSMYNLPCVMKINENAVRLDDIDKKWHANEEDSLLFPYRQKGEYKVDYADIDLPTIHQEAQKYNDCNGHENLNNSDCHGEYKWDHFLKLYEPIILNEVGSSFGKLDYDYLMVNPIAVYCLRHYFENLPVRRMPYTKMFERNGGNV</sequence>
<dbReference type="OrthoDB" id="10554915at2759"/>